<dbReference type="NCBIfam" id="NF003631">
    <property type="entry name" value="PRK05270.1-5"/>
    <property type="match status" value="1"/>
</dbReference>
<dbReference type="EMBL" id="CP007646">
    <property type="protein sequence ID" value="AIR10108.1"/>
    <property type="molecule type" value="Genomic_DNA"/>
</dbReference>
<dbReference type="KEGG" id="lsj:LSJ_0368"/>
<evidence type="ECO:0000259" key="12">
    <source>
        <dbReference type="Pfam" id="PF02744"/>
    </source>
</evidence>
<dbReference type="PIRSF" id="PIRSF006005">
    <property type="entry name" value="GalT_BS"/>
    <property type="match status" value="1"/>
</dbReference>
<dbReference type="GO" id="GO:0005737">
    <property type="term" value="C:cytoplasm"/>
    <property type="evidence" value="ECO:0007669"/>
    <property type="project" value="UniProtKB-SubCell"/>
</dbReference>
<name>A0A089QE80_9LACO</name>
<keyword evidence="5 10" id="KW-0963">Cytoplasm</keyword>
<evidence type="ECO:0000256" key="5">
    <source>
        <dbReference type="ARBA" id="ARBA00022490"/>
    </source>
</evidence>
<dbReference type="GO" id="GO:0008108">
    <property type="term" value="F:UDP-glucose:hexose-1-phosphate uridylyltransferase activity"/>
    <property type="evidence" value="ECO:0007669"/>
    <property type="project" value="UniProtKB-UniRule"/>
</dbReference>
<dbReference type="Proteomes" id="UP000029488">
    <property type="component" value="Chromosome"/>
</dbReference>
<dbReference type="EC" id="2.7.7.12" evidence="10"/>
<evidence type="ECO:0000256" key="1">
    <source>
        <dbReference type="ARBA" id="ARBA00001107"/>
    </source>
</evidence>
<dbReference type="GO" id="GO:0006012">
    <property type="term" value="P:galactose metabolic process"/>
    <property type="evidence" value="ECO:0007669"/>
    <property type="project" value="UniProtKB-UniRule"/>
</dbReference>
<dbReference type="RefSeq" id="WP_044004557.1">
    <property type="nucleotide sequence ID" value="NZ_CP007646.1"/>
</dbReference>
<dbReference type="Pfam" id="PF02744">
    <property type="entry name" value="GalP_UDP_tr_C"/>
    <property type="match status" value="1"/>
</dbReference>
<organism evidence="13 14">
    <name type="scientific">Ligilactobacillus salivarius</name>
    <dbReference type="NCBI Taxonomy" id="1624"/>
    <lineage>
        <taxon>Bacteria</taxon>
        <taxon>Bacillati</taxon>
        <taxon>Bacillota</taxon>
        <taxon>Bacilli</taxon>
        <taxon>Lactobacillales</taxon>
        <taxon>Lactobacillaceae</taxon>
        <taxon>Ligilactobacillus</taxon>
    </lineage>
</organism>
<proteinExistence type="inferred from homology"/>
<dbReference type="Pfam" id="PF01087">
    <property type="entry name" value="GalP_UDP_transf"/>
    <property type="match status" value="1"/>
</dbReference>
<dbReference type="NCBIfam" id="NF003629">
    <property type="entry name" value="PRK05270.1-2"/>
    <property type="match status" value="1"/>
</dbReference>
<dbReference type="AlphaFoldDB" id="A0A089QE80"/>
<feature type="domain" description="Galactose-1-phosphate uridyl transferase N-terminal" evidence="11">
    <location>
        <begin position="19"/>
        <end position="228"/>
    </location>
</feature>
<evidence type="ECO:0000313" key="14">
    <source>
        <dbReference type="Proteomes" id="UP000029488"/>
    </source>
</evidence>
<evidence type="ECO:0000256" key="3">
    <source>
        <dbReference type="ARBA" id="ARBA00004947"/>
    </source>
</evidence>
<comment type="similarity">
    <text evidence="4 10">Belongs to the galactose-1-phosphate uridylyltransferase type 2 family.</text>
</comment>
<dbReference type="InterPro" id="IPR005850">
    <property type="entry name" value="GalP_Utransf_C"/>
</dbReference>
<accession>A0A089QE80</accession>
<comment type="subcellular location">
    <subcellularLocation>
        <location evidence="2 10">Cytoplasm</location>
    </subcellularLocation>
</comment>
<gene>
    <name evidence="10" type="primary">galT</name>
    <name evidence="13" type="ORF">LSJ_0368</name>
</gene>
<dbReference type="PANTHER" id="PTHR39191">
    <property type="entry name" value="GALACTOSE-1-PHOSPHATE URIDYLYLTRANSFERASE"/>
    <property type="match status" value="1"/>
</dbReference>
<evidence type="ECO:0000313" key="13">
    <source>
        <dbReference type="EMBL" id="AIR10108.1"/>
    </source>
</evidence>
<dbReference type="PANTHER" id="PTHR39191:SF1">
    <property type="entry name" value="DUF4922 DOMAIN-CONTAINING PROTEIN"/>
    <property type="match status" value="1"/>
</dbReference>
<dbReference type="InterPro" id="IPR023425">
    <property type="entry name" value="GalP_uridyl_Trfase_II_CS"/>
</dbReference>
<evidence type="ECO:0000256" key="4">
    <source>
        <dbReference type="ARBA" id="ARBA00008706"/>
    </source>
</evidence>
<feature type="domain" description="Galactose-1-phosphate uridyl transferase C-terminal" evidence="12">
    <location>
        <begin position="244"/>
        <end position="437"/>
    </location>
</feature>
<evidence type="ECO:0000256" key="2">
    <source>
        <dbReference type="ARBA" id="ARBA00004496"/>
    </source>
</evidence>
<evidence type="ECO:0000256" key="10">
    <source>
        <dbReference type="HAMAP-Rule" id="MF_00571"/>
    </source>
</evidence>
<dbReference type="NCBIfam" id="TIGR01239">
    <property type="entry name" value="galT_2"/>
    <property type="match status" value="1"/>
</dbReference>
<dbReference type="UniPathway" id="UPA00214"/>
<sequence length="495" mass="57021">MDDKLLLDTFIKQVIEQGNYTELDRNYLYNRILNLVGEGVEKLTTTKNKIIDLKDELVEYAVQHGKVGETLNEQDCLGAELMNFITPLPSKVNQDFWQTYQQKSPEEAIQNFYDLSKRNDYIKTKAIAKNIYFPVETSYGQLEITINLSKPEKDPKQIALAKKMKASGYPLCQLCMENEGYQGRINYPARANHRIIRFDLDDKQWGFQYSPYAYFNEHCIFLDTIHEPMEITKQTFNNLLGIIEQFPGYFVGSNADLPIVGGSILTHEHYQGGRHTFAMEKAPIETELKFAGYEDIQAGIVKWPMSVIRLRGNSKEDLVDLADKILKTWRGYSDEEVSVLAESNGEKHHTITPIARKRDGQLELDLVLRDNQTSEQYPDGIYHPHPDVQHIKKENIGLIEVMGLAILPPRLKGELQEVEKYLLGQENKMEEYHQVWADDIKQKYSDISQENVGTIIQQELGRVFARVLEDAGVYKHDETGRMAFKRFVEEVGIVD</sequence>
<evidence type="ECO:0000256" key="6">
    <source>
        <dbReference type="ARBA" id="ARBA00022679"/>
    </source>
</evidence>
<evidence type="ECO:0000256" key="7">
    <source>
        <dbReference type="ARBA" id="ARBA00022695"/>
    </source>
</evidence>
<keyword evidence="7 10" id="KW-0548">Nucleotidyltransferase</keyword>
<keyword evidence="8 10" id="KW-0299">Galactose metabolism</keyword>
<protein>
    <recommendedName>
        <fullName evidence="10">Galactose-1-phosphate uridylyltransferase</fullName>
        <shortName evidence="10">Gal-1-P uridylyltransferase</shortName>
        <ecNumber evidence="10">2.7.7.12</ecNumber>
    </recommendedName>
    <alternativeName>
        <fullName evidence="10">UDP-glucose--hexose-1-phosphate uridylyltransferase</fullName>
    </alternativeName>
</protein>
<dbReference type="InterPro" id="IPR000766">
    <property type="entry name" value="GalP_uridyl_Trfase_II"/>
</dbReference>
<comment type="catalytic activity">
    <reaction evidence="1 10">
        <text>alpha-D-galactose 1-phosphate + UDP-alpha-D-glucose = alpha-D-glucose 1-phosphate + UDP-alpha-D-galactose</text>
        <dbReference type="Rhea" id="RHEA:13989"/>
        <dbReference type="ChEBI" id="CHEBI:58336"/>
        <dbReference type="ChEBI" id="CHEBI:58601"/>
        <dbReference type="ChEBI" id="CHEBI:58885"/>
        <dbReference type="ChEBI" id="CHEBI:66914"/>
        <dbReference type="EC" id="2.7.7.12"/>
    </reaction>
</comment>
<evidence type="ECO:0000256" key="8">
    <source>
        <dbReference type="ARBA" id="ARBA00023144"/>
    </source>
</evidence>
<dbReference type="PROSITE" id="PS01163">
    <property type="entry name" value="GAL_P_UDP_TRANSF_II"/>
    <property type="match status" value="1"/>
</dbReference>
<reference evidence="13 14" key="1">
    <citation type="journal article" date="2014" name="BMC Genomics">
        <title>Unusual genome complexity in Lactobacillus salivarius JCM1046.</title>
        <authorList>
            <person name="Raftis E.J."/>
            <person name="Forde B.M."/>
            <person name="Claesson M.J."/>
            <person name="O'Toole P.W."/>
        </authorList>
    </citation>
    <scope>NUCLEOTIDE SEQUENCE [LARGE SCALE GENOMIC DNA]</scope>
    <source>
        <strain evidence="13 14">JCM1046</strain>
    </source>
</reference>
<dbReference type="NCBIfam" id="NF003633">
    <property type="entry name" value="PRK05270.2-2"/>
    <property type="match status" value="1"/>
</dbReference>
<evidence type="ECO:0000259" key="11">
    <source>
        <dbReference type="Pfam" id="PF01087"/>
    </source>
</evidence>
<keyword evidence="6 10" id="KW-0808">Transferase</keyword>
<dbReference type="InterPro" id="IPR005849">
    <property type="entry name" value="GalP_Utransf_N"/>
</dbReference>
<dbReference type="HAMAP" id="MF_00571">
    <property type="entry name" value="GalP_UDP_trans"/>
    <property type="match status" value="1"/>
</dbReference>
<comment type="pathway">
    <text evidence="3 10">Carbohydrate metabolism; galactose metabolism.</text>
</comment>
<evidence type="ECO:0000256" key="9">
    <source>
        <dbReference type="ARBA" id="ARBA00023277"/>
    </source>
</evidence>
<keyword evidence="9 10" id="KW-0119">Carbohydrate metabolism</keyword>